<gene>
    <name evidence="8" type="ORF">MNBD_IGNAVI01-625</name>
</gene>
<dbReference type="PROSITE" id="PS01326">
    <property type="entry name" value="DAP_EPIMERASE"/>
    <property type="match status" value="1"/>
</dbReference>
<keyword evidence="6 8" id="KW-0413">Isomerase</keyword>
<dbReference type="InterPro" id="IPR001653">
    <property type="entry name" value="DAP_epimerase_DapF"/>
</dbReference>
<dbReference type="EMBL" id="UOGD01000353">
    <property type="protein sequence ID" value="VAX26667.1"/>
    <property type="molecule type" value="Genomic_DNA"/>
</dbReference>
<keyword evidence="5" id="KW-0457">Lysine biosynthesis</keyword>
<name>A0A3B1DDD5_9ZZZZ</name>
<evidence type="ECO:0000256" key="1">
    <source>
        <dbReference type="ARBA" id="ARBA00005196"/>
    </source>
</evidence>
<dbReference type="PANTHER" id="PTHR31689:SF0">
    <property type="entry name" value="DIAMINOPIMELATE EPIMERASE"/>
    <property type="match status" value="1"/>
</dbReference>
<sequence>MLEINFTKLTGAGNDFILIDKKLNPNLEIAPNLIENLCDRRFGIGADGMLVIADDDDLDFEMEYYNSDGSTGMLCGNGARCIIKYASFTGRIKGTKTKFRFQSTLYSGEVLDKNEIKFNLNPPTDIQNDIAVEVLGRSFRAAFINTGAHHVVIDLDKQSFDESEMCDIEKFPVSKYGREIRYSSQFAPLGTNVNFISKNGDEIKIRTYERGVEQETFACGTGSVASAIIAYINGYSILPINLRTKSGALLKVDFKNLNDEVFENVTLSGPAKIVFEGRIKI</sequence>
<dbReference type="Pfam" id="PF01678">
    <property type="entry name" value="DAP_epimerase"/>
    <property type="match status" value="2"/>
</dbReference>
<dbReference type="GO" id="GO:0005829">
    <property type="term" value="C:cytosol"/>
    <property type="evidence" value="ECO:0007669"/>
    <property type="project" value="TreeGrafter"/>
</dbReference>
<accession>A0A3B1DDD5</accession>
<dbReference type="GO" id="GO:0009089">
    <property type="term" value="P:lysine biosynthetic process via diaminopimelate"/>
    <property type="evidence" value="ECO:0007669"/>
    <property type="project" value="UniProtKB-UniPathway"/>
</dbReference>
<dbReference type="GO" id="GO:0008837">
    <property type="term" value="F:diaminopimelate epimerase activity"/>
    <property type="evidence" value="ECO:0007669"/>
    <property type="project" value="UniProtKB-EC"/>
</dbReference>
<evidence type="ECO:0000256" key="5">
    <source>
        <dbReference type="ARBA" id="ARBA00023154"/>
    </source>
</evidence>
<evidence type="ECO:0000256" key="3">
    <source>
        <dbReference type="ARBA" id="ARBA00013080"/>
    </source>
</evidence>
<dbReference type="EC" id="5.1.1.7" evidence="3"/>
<evidence type="ECO:0000256" key="4">
    <source>
        <dbReference type="ARBA" id="ARBA00022605"/>
    </source>
</evidence>
<comment type="similarity">
    <text evidence="2">Belongs to the diaminopimelate epimerase family.</text>
</comment>
<dbReference type="AlphaFoldDB" id="A0A3B1DDD5"/>
<organism evidence="8">
    <name type="scientific">hydrothermal vent metagenome</name>
    <dbReference type="NCBI Taxonomy" id="652676"/>
    <lineage>
        <taxon>unclassified sequences</taxon>
        <taxon>metagenomes</taxon>
        <taxon>ecological metagenomes</taxon>
    </lineage>
</organism>
<dbReference type="SUPFAM" id="SSF54506">
    <property type="entry name" value="Diaminopimelate epimerase-like"/>
    <property type="match status" value="2"/>
</dbReference>
<keyword evidence="4" id="KW-0028">Amino-acid biosynthesis</keyword>
<evidence type="ECO:0000256" key="6">
    <source>
        <dbReference type="ARBA" id="ARBA00023235"/>
    </source>
</evidence>
<dbReference type="PANTHER" id="PTHR31689">
    <property type="entry name" value="DIAMINOPIMELATE EPIMERASE, CHLOROPLASTIC"/>
    <property type="match status" value="1"/>
</dbReference>
<evidence type="ECO:0000256" key="7">
    <source>
        <dbReference type="ARBA" id="ARBA00051712"/>
    </source>
</evidence>
<proteinExistence type="inferred from homology"/>
<dbReference type="NCBIfam" id="TIGR00652">
    <property type="entry name" value="DapF"/>
    <property type="match status" value="1"/>
</dbReference>
<dbReference type="HAMAP" id="MF_00197">
    <property type="entry name" value="DAP_epimerase"/>
    <property type="match status" value="1"/>
</dbReference>
<evidence type="ECO:0000256" key="2">
    <source>
        <dbReference type="ARBA" id="ARBA00010219"/>
    </source>
</evidence>
<reference evidence="8" key="1">
    <citation type="submission" date="2018-06" db="EMBL/GenBank/DDBJ databases">
        <authorList>
            <person name="Zhirakovskaya E."/>
        </authorList>
    </citation>
    <scope>NUCLEOTIDE SEQUENCE</scope>
</reference>
<dbReference type="UniPathway" id="UPA00034">
    <property type="reaction ID" value="UER00025"/>
</dbReference>
<comment type="pathway">
    <text evidence="1">Amino-acid biosynthesis; L-lysine biosynthesis via DAP pathway; DL-2,6-diaminopimelate from LL-2,6-diaminopimelate: step 1/1.</text>
</comment>
<dbReference type="InterPro" id="IPR018510">
    <property type="entry name" value="DAP_epimerase_AS"/>
</dbReference>
<dbReference type="Gene3D" id="3.10.310.10">
    <property type="entry name" value="Diaminopimelate Epimerase, Chain A, domain 1"/>
    <property type="match status" value="2"/>
</dbReference>
<protein>
    <recommendedName>
        <fullName evidence="3">diaminopimelate epimerase</fullName>
        <ecNumber evidence="3">5.1.1.7</ecNumber>
    </recommendedName>
</protein>
<comment type="catalytic activity">
    <reaction evidence="7">
        <text>(2S,6S)-2,6-diaminopimelate = meso-2,6-diaminopimelate</text>
        <dbReference type="Rhea" id="RHEA:15393"/>
        <dbReference type="ChEBI" id="CHEBI:57609"/>
        <dbReference type="ChEBI" id="CHEBI:57791"/>
        <dbReference type="EC" id="5.1.1.7"/>
    </reaction>
</comment>
<evidence type="ECO:0000313" key="8">
    <source>
        <dbReference type="EMBL" id="VAX26667.1"/>
    </source>
</evidence>